<sequence length="158" mass="18080">MAVSYWLMKTEPGTYSIDDLAADPDQTTCWEGVRNYQARNLLRDEIHEGDRVLFYHSACAQPAVVGTAKVVRGGYPDHHAWDKRSKYFDAKSTPENPRWFMVDIRLEKVFDAPVKLADLRGQAALKDMELLRKGSRLSVQPVRKKEFDVILKLAKNQA</sequence>
<dbReference type="EMBL" id="CP042914">
    <property type="protein sequence ID" value="QEG38535.1"/>
    <property type="molecule type" value="Genomic_DNA"/>
</dbReference>
<proteinExistence type="predicted"/>
<evidence type="ECO:0000313" key="4">
    <source>
        <dbReference type="Proteomes" id="UP000325286"/>
    </source>
</evidence>
<organism evidence="3 4">
    <name type="scientific">Roseimaritima ulvae</name>
    <dbReference type="NCBI Taxonomy" id="980254"/>
    <lineage>
        <taxon>Bacteria</taxon>
        <taxon>Pseudomonadati</taxon>
        <taxon>Planctomycetota</taxon>
        <taxon>Planctomycetia</taxon>
        <taxon>Pirellulales</taxon>
        <taxon>Pirellulaceae</taxon>
        <taxon>Roseimaritima</taxon>
    </lineage>
</organism>
<name>A0A5B9QM27_9BACT</name>
<dbReference type="Pfam" id="PF01878">
    <property type="entry name" value="EVE"/>
    <property type="match status" value="1"/>
</dbReference>
<evidence type="ECO:0000256" key="1">
    <source>
        <dbReference type="ARBA" id="ARBA00022553"/>
    </source>
</evidence>
<dbReference type="RefSeq" id="WP_068137865.1">
    <property type="nucleotide sequence ID" value="NZ_CP042914.1"/>
</dbReference>
<dbReference type="PANTHER" id="PTHR14087">
    <property type="entry name" value="THYMOCYTE NUCLEAR PROTEIN 1"/>
    <property type="match status" value="1"/>
</dbReference>
<dbReference type="PANTHER" id="PTHR14087:SF7">
    <property type="entry name" value="THYMOCYTE NUCLEAR PROTEIN 1"/>
    <property type="match status" value="1"/>
</dbReference>
<evidence type="ECO:0000313" key="3">
    <source>
        <dbReference type="EMBL" id="QEG38535.1"/>
    </source>
</evidence>
<dbReference type="InterPro" id="IPR015947">
    <property type="entry name" value="PUA-like_sf"/>
</dbReference>
<protein>
    <submittedName>
        <fullName evidence="3">EVE domain protein</fullName>
    </submittedName>
</protein>
<feature type="domain" description="EVE" evidence="2">
    <location>
        <begin position="4"/>
        <end position="153"/>
    </location>
</feature>
<dbReference type="SUPFAM" id="SSF88697">
    <property type="entry name" value="PUA domain-like"/>
    <property type="match status" value="1"/>
</dbReference>
<dbReference type="InterPro" id="IPR052181">
    <property type="entry name" value="5hmC_binding"/>
</dbReference>
<evidence type="ECO:0000259" key="2">
    <source>
        <dbReference type="Pfam" id="PF01878"/>
    </source>
</evidence>
<dbReference type="InterPro" id="IPR002740">
    <property type="entry name" value="EVE_domain"/>
</dbReference>
<dbReference type="FunFam" id="3.10.590.10:FF:000003">
    <property type="entry name" value="Thymocyte nuclear protein 1"/>
    <property type="match status" value="1"/>
</dbReference>
<gene>
    <name evidence="3" type="ORF">UC8_04920</name>
</gene>
<dbReference type="Proteomes" id="UP000325286">
    <property type="component" value="Chromosome"/>
</dbReference>
<accession>A0A5B9QM27</accession>
<dbReference type="AlphaFoldDB" id="A0A5B9QM27"/>
<dbReference type="CDD" id="cd21133">
    <property type="entry name" value="EVE"/>
    <property type="match status" value="1"/>
</dbReference>
<dbReference type="InterPro" id="IPR047197">
    <property type="entry name" value="THYN1-like_EVE"/>
</dbReference>
<keyword evidence="1" id="KW-0597">Phosphoprotein</keyword>
<dbReference type="KEGG" id="rul:UC8_04920"/>
<dbReference type="Gene3D" id="3.10.590.10">
    <property type="entry name" value="ph1033 like domains"/>
    <property type="match status" value="1"/>
</dbReference>
<reference evidence="3 4" key="1">
    <citation type="submission" date="2019-08" db="EMBL/GenBank/DDBJ databases">
        <title>Deep-cultivation of Planctomycetes and their phenomic and genomic characterization uncovers novel biology.</title>
        <authorList>
            <person name="Wiegand S."/>
            <person name="Jogler M."/>
            <person name="Boedeker C."/>
            <person name="Pinto D."/>
            <person name="Vollmers J."/>
            <person name="Rivas-Marin E."/>
            <person name="Kohn T."/>
            <person name="Peeters S.H."/>
            <person name="Heuer A."/>
            <person name="Rast P."/>
            <person name="Oberbeckmann S."/>
            <person name="Bunk B."/>
            <person name="Jeske O."/>
            <person name="Meyerdierks A."/>
            <person name="Storesund J.E."/>
            <person name="Kallscheuer N."/>
            <person name="Luecker S."/>
            <person name="Lage O.M."/>
            <person name="Pohl T."/>
            <person name="Merkel B.J."/>
            <person name="Hornburger P."/>
            <person name="Mueller R.-W."/>
            <person name="Bruemmer F."/>
            <person name="Labrenz M."/>
            <person name="Spormann A.M."/>
            <person name="Op den Camp H."/>
            <person name="Overmann J."/>
            <person name="Amann R."/>
            <person name="Jetten M.S.M."/>
            <person name="Mascher T."/>
            <person name="Medema M.H."/>
            <person name="Devos D.P."/>
            <person name="Kaster A.-K."/>
            <person name="Ovreas L."/>
            <person name="Rohde M."/>
            <person name="Galperin M.Y."/>
            <person name="Jogler C."/>
        </authorList>
    </citation>
    <scope>NUCLEOTIDE SEQUENCE [LARGE SCALE GENOMIC DNA]</scope>
    <source>
        <strain evidence="3 4">UC8</strain>
    </source>
</reference>
<keyword evidence="4" id="KW-1185">Reference proteome</keyword>